<evidence type="ECO:0000313" key="3">
    <source>
        <dbReference type="Proteomes" id="UP001500253"/>
    </source>
</evidence>
<keyword evidence="1" id="KW-0812">Transmembrane</keyword>
<keyword evidence="1" id="KW-0472">Membrane</keyword>
<accession>A0ABN3GRV3</accession>
<reference evidence="2 3" key="1">
    <citation type="journal article" date="2019" name="Int. J. Syst. Evol. Microbiol.">
        <title>The Global Catalogue of Microorganisms (GCM) 10K type strain sequencing project: providing services to taxonomists for standard genome sequencing and annotation.</title>
        <authorList>
            <consortium name="The Broad Institute Genomics Platform"/>
            <consortium name="The Broad Institute Genome Sequencing Center for Infectious Disease"/>
            <person name="Wu L."/>
            <person name="Ma J."/>
        </authorList>
    </citation>
    <scope>NUCLEOTIDE SEQUENCE [LARGE SCALE GENOMIC DNA]</scope>
    <source>
        <strain evidence="2 3">JCM 4316</strain>
    </source>
</reference>
<dbReference type="Proteomes" id="UP001500253">
    <property type="component" value="Unassembled WGS sequence"/>
</dbReference>
<sequence length="86" mass="9781">MKAPKRRNPPFHELVCPYSTGLTCPFPIEESTLSTVAYLIGTLVVVVALTACLLTPIVIVHARTEHDHGPDCWWCHPRLPRRRTHR</sequence>
<name>A0ABN3GRV3_9ACTN</name>
<evidence type="ECO:0000313" key="2">
    <source>
        <dbReference type="EMBL" id="GAA2359212.1"/>
    </source>
</evidence>
<gene>
    <name evidence="2" type="ORF">GCM10010246_56530</name>
</gene>
<keyword evidence="3" id="KW-1185">Reference proteome</keyword>
<evidence type="ECO:0000256" key="1">
    <source>
        <dbReference type="SAM" id="Phobius"/>
    </source>
</evidence>
<proteinExistence type="predicted"/>
<organism evidence="2 3">
    <name type="scientific">Streptomyces cuspidosporus</name>
    <dbReference type="NCBI Taxonomy" id="66882"/>
    <lineage>
        <taxon>Bacteria</taxon>
        <taxon>Bacillati</taxon>
        <taxon>Actinomycetota</taxon>
        <taxon>Actinomycetes</taxon>
        <taxon>Kitasatosporales</taxon>
        <taxon>Streptomycetaceae</taxon>
        <taxon>Streptomyces</taxon>
    </lineage>
</organism>
<feature type="transmembrane region" description="Helical" evidence="1">
    <location>
        <begin position="36"/>
        <end position="60"/>
    </location>
</feature>
<protein>
    <recommendedName>
        <fullName evidence="4">LITAF domain-containing protein</fullName>
    </recommendedName>
</protein>
<dbReference type="EMBL" id="BAAASD010000029">
    <property type="protein sequence ID" value="GAA2359212.1"/>
    <property type="molecule type" value="Genomic_DNA"/>
</dbReference>
<comment type="caution">
    <text evidence="2">The sequence shown here is derived from an EMBL/GenBank/DDBJ whole genome shotgun (WGS) entry which is preliminary data.</text>
</comment>
<evidence type="ECO:0008006" key="4">
    <source>
        <dbReference type="Google" id="ProtNLM"/>
    </source>
</evidence>
<keyword evidence="1" id="KW-1133">Transmembrane helix</keyword>